<comment type="caution">
    <text evidence="2">The sequence shown here is derived from an EMBL/GenBank/DDBJ whole genome shotgun (WGS) entry which is preliminary data.</text>
</comment>
<feature type="region of interest" description="Disordered" evidence="1">
    <location>
        <begin position="259"/>
        <end position="300"/>
    </location>
</feature>
<feature type="compositionally biased region" description="Low complexity" evidence="1">
    <location>
        <begin position="269"/>
        <end position="278"/>
    </location>
</feature>
<keyword evidence="3" id="KW-1185">Reference proteome</keyword>
<reference evidence="2 3" key="1">
    <citation type="submission" date="2019-06" db="EMBL/GenBank/DDBJ databases">
        <title>Draft genome sequence of the filamentous fungus Phialemoniopsis curvata isolated from diesel fuel.</title>
        <authorList>
            <person name="Varaljay V.A."/>
            <person name="Lyon W.J."/>
            <person name="Crouch A.L."/>
            <person name="Drake C.E."/>
            <person name="Hollomon J.M."/>
            <person name="Nadeau L.J."/>
            <person name="Nunn H.S."/>
            <person name="Stevenson B.S."/>
            <person name="Bojanowski C.L."/>
            <person name="Crookes-Goodson W.J."/>
        </authorList>
    </citation>
    <scope>NUCLEOTIDE SEQUENCE [LARGE SCALE GENOMIC DNA]</scope>
    <source>
        <strain evidence="2 3">D216</strain>
    </source>
</reference>
<sequence>MAEDQLEARLRRRMQTATLSINSAFRLTLWTVLNEVPNISDISGHFAHVVFVRLSTQESYLLDEEIFKWGFNEWHTERQHAEEIASRPPDDEESEFLNTVAAYLFYYWSWANSVMRNVLALHKASKEVGLDGAKLLSLLASNLATRSDDTFVADSRRSRVNELLNDEANAKFFATLRANPEDTLADVKQIAIAPHPADLCTWRLLAYQVQKMQHHLVLRSWPGVHWAAWKAAYLKGEDVDCEAYYPFYDVWHPLVAPEDSEWDEDESRPSSGMPSSGSAEEELADTTASDSASEKSAPDPCSMFEDVENLLAASDVWDVWRLCKVVLCGTAYQGVDQEPGTEYLFRKLERYLPFKEFWTRTPVVENSRDELLAVFQRMQPFEKEIVLGHGYISAKYEQVRHYWPLPLPYQFIDFWDYSNFSFREVPEAVAKQLLRELDLDATENAEEIDLVCLLGCKRHPFRTTEDLQSFRHTIYLTDDIQQKWAGGMDFPGQYYPCNCEDERLWSRVPEDDRKKARYFQDGHFSWDHLGGNTVFRRSKLDPSNFCRELDRYWDDWNDCALIFGKGETEDLDIIDGDTIYILESLPGVKARQLKASTPDREAGLLLACAYFEEKWAARQSTRSSM</sequence>
<evidence type="ECO:0000313" key="2">
    <source>
        <dbReference type="EMBL" id="TPX16404.1"/>
    </source>
</evidence>
<accession>A0A507BCK7</accession>
<evidence type="ECO:0000256" key="1">
    <source>
        <dbReference type="SAM" id="MobiDB-lite"/>
    </source>
</evidence>
<dbReference type="STRING" id="1093900.A0A507BCK7"/>
<dbReference type="AlphaFoldDB" id="A0A507BCK7"/>
<name>A0A507BCK7_9PEZI</name>
<protein>
    <submittedName>
        <fullName evidence="2">Uncharacterized protein</fullName>
    </submittedName>
</protein>
<organism evidence="2 3">
    <name type="scientific">Thyridium curvatum</name>
    <dbReference type="NCBI Taxonomy" id="1093900"/>
    <lineage>
        <taxon>Eukaryota</taxon>
        <taxon>Fungi</taxon>
        <taxon>Dikarya</taxon>
        <taxon>Ascomycota</taxon>
        <taxon>Pezizomycotina</taxon>
        <taxon>Sordariomycetes</taxon>
        <taxon>Sordariomycetidae</taxon>
        <taxon>Thyridiales</taxon>
        <taxon>Thyridiaceae</taxon>
        <taxon>Thyridium</taxon>
    </lineage>
</organism>
<proteinExistence type="predicted"/>
<dbReference type="InParanoid" id="A0A507BCK7"/>
<dbReference type="OrthoDB" id="5979581at2759"/>
<evidence type="ECO:0000313" key="3">
    <source>
        <dbReference type="Proteomes" id="UP000319257"/>
    </source>
</evidence>
<dbReference type="GeneID" id="41971500"/>
<dbReference type="Proteomes" id="UP000319257">
    <property type="component" value="Unassembled WGS sequence"/>
</dbReference>
<dbReference type="RefSeq" id="XP_030998115.1">
    <property type="nucleotide sequence ID" value="XM_031138421.1"/>
</dbReference>
<gene>
    <name evidence="2" type="ORF">E0L32_004053</name>
</gene>
<dbReference type="EMBL" id="SKBQ01000018">
    <property type="protein sequence ID" value="TPX16404.1"/>
    <property type="molecule type" value="Genomic_DNA"/>
</dbReference>